<keyword evidence="4" id="KW-0808">Transferase</keyword>
<dbReference type="Gene3D" id="3.40.50.2300">
    <property type="match status" value="1"/>
</dbReference>
<dbReference type="Pfam" id="PF00512">
    <property type="entry name" value="HisKA"/>
    <property type="match status" value="1"/>
</dbReference>
<dbReference type="SMART" id="SM00065">
    <property type="entry name" value="GAF"/>
    <property type="match status" value="1"/>
</dbReference>
<dbReference type="AlphaFoldDB" id="A0A848FGU4"/>
<dbReference type="InterPro" id="IPR000700">
    <property type="entry name" value="PAS-assoc_C"/>
</dbReference>
<dbReference type="EC" id="2.7.13.3" evidence="2"/>
<dbReference type="CDD" id="cd00082">
    <property type="entry name" value="HisKA"/>
    <property type="match status" value="1"/>
</dbReference>
<feature type="domain" description="PAC" evidence="16">
    <location>
        <begin position="380"/>
        <end position="433"/>
    </location>
</feature>
<dbReference type="CDD" id="cd17546">
    <property type="entry name" value="REC_hyHK_CKI1_RcsC-like"/>
    <property type="match status" value="1"/>
</dbReference>
<dbReference type="SMART" id="SM00091">
    <property type="entry name" value="PAS"/>
    <property type="match status" value="3"/>
</dbReference>
<dbReference type="CDD" id="cd00130">
    <property type="entry name" value="PAS"/>
    <property type="match status" value="3"/>
</dbReference>
<dbReference type="InterPro" id="IPR001610">
    <property type="entry name" value="PAC"/>
</dbReference>
<dbReference type="SUPFAM" id="SSF55781">
    <property type="entry name" value="GAF domain-like"/>
    <property type="match status" value="1"/>
</dbReference>
<dbReference type="PANTHER" id="PTHR45339">
    <property type="entry name" value="HYBRID SIGNAL TRANSDUCTION HISTIDINE KINASE J"/>
    <property type="match status" value="1"/>
</dbReference>
<protein>
    <recommendedName>
        <fullName evidence="10">Virulence sensor protein BvgS</fullName>
        <ecNumber evidence="2">2.7.13.3</ecNumber>
    </recommendedName>
</protein>
<dbReference type="InterPro" id="IPR003018">
    <property type="entry name" value="GAF"/>
</dbReference>
<feature type="domain" description="PAS" evidence="15">
    <location>
        <begin position="445"/>
        <end position="515"/>
    </location>
</feature>
<evidence type="ECO:0000256" key="3">
    <source>
        <dbReference type="ARBA" id="ARBA00022553"/>
    </source>
</evidence>
<dbReference type="InterPro" id="IPR013767">
    <property type="entry name" value="PAS_fold"/>
</dbReference>
<dbReference type="SMART" id="SM00387">
    <property type="entry name" value="HATPase_c"/>
    <property type="match status" value="1"/>
</dbReference>
<keyword evidence="6" id="KW-0418">Kinase</keyword>
<dbReference type="Proteomes" id="UP000574067">
    <property type="component" value="Unassembled WGS sequence"/>
</dbReference>
<comment type="function">
    <text evidence="9">Member of the two-component regulatory system BvgS/BvgA. Phosphorylates BvgA via a four-step phosphorelay in response to environmental signals.</text>
</comment>
<evidence type="ECO:0000256" key="10">
    <source>
        <dbReference type="ARBA" id="ARBA00070152"/>
    </source>
</evidence>
<dbReference type="PANTHER" id="PTHR45339:SF5">
    <property type="entry name" value="HISTIDINE KINASE"/>
    <property type="match status" value="1"/>
</dbReference>
<evidence type="ECO:0000259" key="14">
    <source>
        <dbReference type="PROSITE" id="PS50110"/>
    </source>
</evidence>
<dbReference type="SMART" id="SM00086">
    <property type="entry name" value="PAC"/>
    <property type="match status" value="3"/>
</dbReference>
<reference evidence="17 18" key="1">
    <citation type="submission" date="2020-04" db="EMBL/GenBank/DDBJ databases">
        <title>Azohydromonas sp. isolated from soil.</title>
        <authorList>
            <person name="Dahal R.H."/>
        </authorList>
    </citation>
    <scope>NUCLEOTIDE SEQUENCE [LARGE SCALE GENOMIC DNA]</scope>
    <source>
        <strain evidence="17 18">G-1-1-14</strain>
    </source>
</reference>
<keyword evidence="7" id="KW-0902">Two-component regulatory system</keyword>
<dbReference type="InterPro" id="IPR036890">
    <property type="entry name" value="HATPase_C_sf"/>
</dbReference>
<dbReference type="PROSITE" id="PS50112">
    <property type="entry name" value="PAS"/>
    <property type="match status" value="3"/>
</dbReference>
<dbReference type="Pfam" id="PF00989">
    <property type="entry name" value="PAS"/>
    <property type="match status" value="1"/>
</dbReference>
<feature type="domain" description="Histidine kinase" evidence="13">
    <location>
        <begin position="764"/>
        <end position="984"/>
    </location>
</feature>
<evidence type="ECO:0000259" key="13">
    <source>
        <dbReference type="PROSITE" id="PS50109"/>
    </source>
</evidence>
<dbReference type="InterPro" id="IPR011006">
    <property type="entry name" value="CheY-like_superfamily"/>
</dbReference>
<dbReference type="InterPro" id="IPR036097">
    <property type="entry name" value="HisK_dim/P_sf"/>
</dbReference>
<evidence type="ECO:0000256" key="4">
    <source>
        <dbReference type="ARBA" id="ARBA00022679"/>
    </source>
</evidence>
<feature type="modified residue" description="4-aspartylphosphate" evidence="11">
    <location>
        <position position="1060"/>
    </location>
</feature>
<dbReference type="FunFam" id="3.30.565.10:FF:000010">
    <property type="entry name" value="Sensor histidine kinase RcsC"/>
    <property type="match status" value="1"/>
</dbReference>
<evidence type="ECO:0000256" key="8">
    <source>
        <dbReference type="ARBA" id="ARBA00023026"/>
    </source>
</evidence>
<evidence type="ECO:0000256" key="2">
    <source>
        <dbReference type="ARBA" id="ARBA00012438"/>
    </source>
</evidence>
<dbReference type="PRINTS" id="PR00344">
    <property type="entry name" value="BCTRLSENSOR"/>
</dbReference>
<evidence type="ECO:0000313" key="18">
    <source>
        <dbReference type="Proteomes" id="UP000574067"/>
    </source>
</evidence>
<dbReference type="CDD" id="cd16922">
    <property type="entry name" value="HATPase_EvgS-ArcB-TorS-like"/>
    <property type="match status" value="1"/>
</dbReference>
<keyword evidence="18" id="KW-1185">Reference proteome</keyword>
<feature type="coiled-coil region" evidence="12">
    <location>
        <begin position="417"/>
        <end position="444"/>
    </location>
</feature>
<keyword evidence="3 11" id="KW-0597">Phosphoprotein</keyword>
<dbReference type="Pfam" id="PF08448">
    <property type="entry name" value="PAS_4"/>
    <property type="match status" value="2"/>
</dbReference>
<evidence type="ECO:0000256" key="7">
    <source>
        <dbReference type="ARBA" id="ARBA00023012"/>
    </source>
</evidence>
<feature type="domain" description="PAS" evidence="15">
    <location>
        <begin position="307"/>
        <end position="377"/>
    </location>
</feature>
<dbReference type="GO" id="GO:0006355">
    <property type="term" value="P:regulation of DNA-templated transcription"/>
    <property type="evidence" value="ECO:0007669"/>
    <property type="project" value="InterPro"/>
</dbReference>
<dbReference type="InterPro" id="IPR035965">
    <property type="entry name" value="PAS-like_dom_sf"/>
</dbReference>
<dbReference type="Gene3D" id="1.10.287.130">
    <property type="match status" value="1"/>
</dbReference>
<dbReference type="Pfam" id="PF00072">
    <property type="entry name" value="Response_reg"/>
    <property type="match status" value="1"/>
</dbReference>
<dbReference type="SMART" id="SM00448">
    <property type="entry name" value="REC"/>
    <property type="match status" value="1"/>
</dbReference>
<comment type="catalytic activity">
    <reaction evidence="1">
        <text>ATP + protein L-histidine = ADP + protein N-phospho-L-histidine.</text>
        <dbReference type="EC" id="2.7.13.3"/>
    </reaction>
</comment>
<dbReference type="NCBIfam" id="TIGR00229">
    <property type="entry name" value="sensory_box"/>
    <property type="match status" value="5"/>
</dbReference>
<dbReference type="InterPro" id="IPR005467">
    <property type="entry name" value="His_kinase_dom"/>
</dbReference>
<dbReference type="PROSITE" id="PS50110">
    <property type="entry name" value="RESPONSE_REGULATORY"/>
    <property type="match status" value="1"/>
</dbReference>
<keyword evidence="5" id="KW-0732">Signal</keyword>
<keyword evidence="12" id="KW-0175">Coiled coil</keyword>
<dbReference type="Pfam" id="PF01590">
    <property type="entry name" value="GAF"/>
    <property type="match status" value="1"/>
</dbReference>
<proteinExistence type="predicted"/>
<dbReference type="SMART" id="SM00388">
    <property type="entry name" value="HisKA"/>
    <property type="match status" value="1"/>
</dbReference>
<dbReference type="SUPFAM" id="SSF55785">
    <property type="entry name" value="PYP-like sensor domain (PAS domain)"/>
    <property type="match status" value="4"/>
</dbReference>
<dbReference type="Pfam" id="PF13426">
    <property type="entry name" value="PAS_9"/>
    <property type="match status" value="1"/>
</dbReference>
<dbReference type="InterPro" id="IPR004358">
    <property type="entry name" value="Sig_transdc_His_kin-like_C"/>
</dbReference>
<gene>
    <name evidence="17" type="ORF">HHL10_26705</name>
</gene>
<dbReference type="InterPro" id="IPR001789">
    <property type="entry name" value="Sig_transdc_resp-reg_receiver"/>
</dbReference>
<evidence type="ECO:0000256" key="9">
    <source>
        <dbReference type="ARBA" id="ARBA00058004"/>
    </source>
</evidence>
<comment type="caution">
    <text evidence="17">The sequence shown here is derived from an EMBL/GenBank/DDBJ whole genome shotgun (WGS) entry which is preliminary data.</text>
</comment>
<dbReference type="InterPro" id="IPR013656">
    <property type="entry name" value="PAS_4"/>
</dbReference>
<dbReference type="Gene3D" id="3.30.565.10">
    <property type="entry name" value="Histidine kinase-like ATPase, C-terminal domain"/>
    <property type="match status" value="1"/>
</dbReference>
<dbReference type="PROSITE" id="PS50109">
    <property type="entry name" value="HIS_KIN"/>
    <property type="match status" value="1"/>
</dbReference>
<dbReference type="SUPFAM" id="SSF52172">
    <property type="entry name" value="CheY-like"/>
    <property type="match status" value="1"/>
</dbReference>
<name>A0A848FGU4_9BURK</name>
<dbReference type="GO" id="GO:0000155">
    <property type="term" value="F:phosphorelay sensor kinase activity"/>
    <property type="evidence" value="ECO:0007669"/>
    <property type="project" value="InterPro"/>
</dbReference>
<evidence type="ECO:0000259" key="15">
    <source>
        <dbReference type="PROSITE" id="PS50112"/>
    </source>
</evidence>
<dbReference type="SUPFAM" id="SSF47384">
    <property type="entry name" value="Homodimeric domain of signal transducing histidine kinase"/>
    <property type="match status" value="1"/>
</dbReference>
<evidence type="ECO:0000256" key="6">
    <source>
        <dbReference type="ARBA" id="ARBA00022777"/>
    </source>
</evidence>
<feature type="domain" description="Response regulatory" evidence="14">
    <location>
        <begin position="1011"/>
        <end position="1127"/>
    </location>
</feature>
<evidence type="ECO:0000256" key="11">
    <source>
        <dbReference type="PROSITE-ProRule" id="PRU00169"/>
    </source>
</evidence>
<dbReference type="RefSeq" id="WP_169163458.1">
    <property type="nucleotide sequence ID" value="NZ_JABBFW010000034.1"/>
</dbReference>
<dbReference type="EMBL" id="JABBFW010000034">
    <property type="protein sequence ID" value="NML18564.1"/>
    <property type="molecule type" value="Genomic_DNA"/>
</dbReference>
<evidence type="ECO:0000259" key="16">
    <source>
        <dbReference type="PROSITE" id="PS50113"/>
    </source>
</evidence>
<organism evidence="17 18">
    <name type="scientific">Azohydromonas caseinilytica</name>
    <dbReference type="NCBI Taxonomy" id="2728836"/>
    <lineage>
        <taxon>Bacteria</taxon>
        <taxon>Pseudomonadati</taxon>
        <taxon>Pseudomonadota</taxon>
        <taxon>Betaproteobacteria</taxon>
        <taxon>Burkholderiales</taxon>
        <taxon>Sphaerotilaceae</taxon>
        <taxon>Azohydromonas</taxon>
    </lineage>
</organism>
<dbReference type="InterPro" id="IPR000014">
    <property type="entry name" value="PAS"/>
</dbReference>
<feature type="domain" description="PAC" evidence="16">
    <location>
        <begin position="540"/>
        <end position="592"/>
    </location>
</feature>
<accession>A0A848FGU4</accession>
<sequence>MLQSPRMMALSWGEQALLLYNDAYSRLIGPRSAIALGRSAHETFADVSAVFEPHLRQVLAGQTVQLRDQYYPFIRTTELEDAWFDEVHHPVHSDDGTVVGVFSILEETTPRVLGERQRLQAQEQLRQSAAREAYLLRLSDTLRALSDPGAVMAEASRMLGQHLEASHVMYGEVSADGAELRIERSHVAAGSPELTGRYRIAGFGRSLRDALVAGRTVMVSDVAAAPELSDGERAALAALGIAALVSVPLVQDGRFVANLNVCQSAPRFWTPGEVSLVNATAERTWAAIKQARAESALRESEAKARRAADLLEQLIESAADPIWTSDSEGRMVVLNSATAAVLGRPRGELMGMRNSEVLPAEVAAQAQSEDRRVLQEGCTIRVEQTVFDARHGEPRVFFTIKVPLRSPDGQVTGIVGIARDITEHKAAEARLAELNATLEQQVRQQTARLRAVLDSAGSAIVATDLAGHITLFNPAAEQMFRLPAVQAAGRPMLDFHDPEEVQAKADMIPKIMRDHGHGQPALLERAIRNSSLSASAQPGMQTEWTYVRADGTRFPGLLSMSVLRQEADTPVGFMGVITDLTERKAMEEALRQRTAELEAITAREKALFASAASGFIITDLANNISALNPAAERMLGLSQAQARGRPVLSFHDPEEVRRQLHLLPLEVRTMATGLSGALSADQQQAQPQDPGAGQQTEWTYVRADGTRFPALLNISVLRDAQGAPLGFLGIVTDLTERKALEEQLRQRTRQAEAATAAKSAFLANMSHEIRTPMNAILGLAHLLGQEDVTPQQAERLGKIEGAAQHLLSILNDILDLSKIEAGKLQLEEHDFELRALLQQVGSLVGDSASSKGLTVAVDAGSVPDMLRGDETRLRQALLNYASNAVKFTERGHIALRARGLQEQGPRLLVRFEVEDTGMGIAPQQVARLFEAFEQADVSTTREHGGTGLGLAITRRLAELMGGSAGAQPRPGGGSVFWITAWLGRGTAIAAALATPPQGAGVELRRRHAGARVLVAEDNAVNREVALALLRGVGLEVDFAEDGRIAVEKAQQAAYDLVLMDMQMPVMDGLQATRALRALPGLRSLPILAMTANAFDEDRAACLAAGMNDFVGKPVEPKALYAALLKWLDRKAGAPATAAAPPGSVPGAGSA</sequence>
<dbReference type="InterPro" id="IPR003661">
    <property type="entry name" value="HisK_dim/P_dom"/>
</dbReference>
<evidence type="ECO:0000256" key="1">
    <source>
        <dbReference type="ARBA" id="ARBA00000085"/>
    </source>
</evidence>
<dbReference type="SUPFAM" id="SSF55874">
    <property type="entry name" value="ATPase domain of HSP90 chaperone/DNA topoisomerase II/histidine kinase"/>
    <property type="match status" value="1"/>
</dbReference>
<dbReference type="InterPro" id="IPR003594">
    <property type="entry name" value="HATPase_dom"/>
</dbReference>
<dbReference type="InterPro" id="IPR029016">
    <property type="entry name" value="GAF-like_dom_sf"/>
</dbReference>
<dbReference type="Pfam" id="PF02518">
    <property type="entry name" value="HATPase_c"/>
    <property type="match status" value="1"/>
</dbReference>
<dbReference type="Gene3D" id="3.30.450.40">
    <property type="match status" value="1"/>
</dbReference>
<dbReference type="PROSITE" id="PS50113">
    <property type="entry name" value="PAC"/>
    <property type="match status" value="3"/>
</dbReference>
<evidence type="ECO:0000256" key="5">
    <source>
        <dbReference type="ARBA" id="ARBA00022729"/>
    </source>
</evidence>
<evidence type="ECO:0000313" key="17">
    <source>
        <dbReference type="EMBL" id="NML18564.1"/>
    </source>
</evidence>
<feature type="domain" description="PAC" evidence="16">
    <location>
        <begin position="694"/>
        <end position="746"/>
    </location>
</feature>
<dbReference type="Gene3D" id="3.30.450.20">
    <property type="entry name" value="PAS domain"/>
    <property type="match status" value="4"/>
</dbReference>
<evidence type="ECO:0000256" key="12">
    <source>
        <dbReference type="SAM" id="Coils"/>
    </source>
</evidence>
<feature type="domain" description="PAS" evidence="15">
    <location>
        <begin position="600"/>
        <end position="655"/>
    </location>
</feature>
<keyword evidence="8" id="KW-0843">Virulence</keyword>